<dbReference type="InterPro" id="IPR015943">
    <property type="entry name" value="WD40/YVTN_repeat-like_dom_sf"/>
</dbReference>
<dbReference type="RefSeq" id="WP_261198217.1">
    <property type="nucleotide sequence ID" value="NZ_JAMXFA010000012.1"/>
</dbReference>
<keyword evidence="2" id="KW-1185">Reference proteome</keyword>
<accession>A0ABT2N6A7</accession>
<dbReference type="InterPro" id="IPR011047">
    <property type="entry name" value="Quinoprotein_ADH-like_sf"/>
</dbReference>
<gene>
    <name evidence="1" type="ORF">NG792_10990</name>
</gene>
<dbReference type="EMBL" id="JAMXFA010000012">
    <property type="protein sequence ID" value="MCT7978233.1"/>
    <property type="molecule type" value="Genomic_DNA"/>
</dbReference>
<dbReference type="PANTHER" id="PTHR34512:SF30">
    <property type="entry name" value="OUTER MEMBRANE PROTEIN ASSEMBLY FACTOR BAMB"/>
    <property type="match status" value="1"/>
</dbReference>
<dbReference type="Proteomes" id="UP001525961">
    <property type="component" value="Unassembled WGS sequence"/>
</dbReference>
<dbReference type="SUPFAM" id="SSF50998">
    <property type="entry name" value="Quinoprotein alcohol dehydrogenase-like"/>
    <property type="match status" value="1"/>
</dbReference>
<organism evidence="1 2">
    <name type="scientific">Laspinema olomoucense D3b</name>
    <dbReference type="NCBI Taxonomy" id="2953688"/>
    <lineage>
        <taxon>Bacteria</taxon>
        <taxon>Bacillati</taxon>
        <taxon>Cyanobacteriota</taxon>
        <taxon>Cyanophyceae</taxon>
        <taxon>Oscillatoriophycideae</taxon>
        <taxon>Oscillatoriales</taxon>
        <taxon>Laspinemataceae</taxon>
        <taxon>Laspinema</taxon>
        <taxon>Laspinema olomoucense</taxon>
    </lineage>
</organism>
<dbReference type="PANTHER" id="PTHR34512">
    <property type="entry name" value="CELL SURFACE PROTEIN"/>
    <property type="match status" value="1"/>
</dbReference>
<evidence type="ECO:0000313" key="2">
    <source>
        <dbReference type="Proteomes" id="UP001525961"/>
    </source>
</evidence>
<proteinExistence type="predicted"/>
<protein>
    <submittedName>
        <fullName evidence="1">PQQ-like beta-propeller repeat protein</fullName>
    </submittedName>
</protein>
<reference evidence="1 2" key="1">
    <citation type="journal article" date="2022" name="Front. Microbiol.">
        <title>High genomic differentiation and limited gene flow indicate recent cryptic speciation within the genus Laspinema (cyanobacteria).</title>
        <authorList>
            <person name="Stanojkovic A."/>
            <person name="Skoupy S."/>
            <person name="Skaloud P."/>
            <person name="Dvorak P."/>
        </authorList>
    </citation>
    <scope>NUCLEOTIDE SEQUENCE [LARGE SCALE GENOMIC DNA]</scope>
    <source>
        <strain evidence="1 2">D3b</strain>
    </source>
</reference>
<dbReference type="PROSITE" id="PS51257">
    <property type="entry name" value="PROKAR_LIPOPROTEIN"/>
    <property type="match status" value="1"/>
</dbReference>
<name>A0ABT2N6A7_9CYAN</name>
<dbReference type="Gene3D" id="2.130.10.10">
    <property type="entry name" value="YVTN repeat-like/Quinoprotein amine dehydrogenase"/>
    <property type="match status" value="1"/>
</dbReference>
<sequence length="534" mass="58697">MTLNRRTFNKNALLFLMGSSLPPILQGCRTNNIPTAPPRNLLPTVTETVNQAIAKLSPDTELLIPTFLGNDYRRFYGRGIPQGLNLLDKFALGTGRTRVGTSWRTWSGAGWTGQPTLTRDQGKVYLTIGAYDHSLRKIDIATNEVLWRYQFDDVLKGSSSLYIDEKAPEENRIVILQGSRLGIQNSSASPGPLPSFRAISFRTGKELWKLDIRQTASYSRDNDSSALDLGNGILFNAGENGIGYFLNSATAAATLKSGILQPEILGEVQLYEAQDSRRQGGNLVTESSPARLGNHIFVASGSGHIYGINLETKKIVWDFFTGSDIDGSVAISKENKLFCAIERQYIPGKGGVFKLDPNQPEENAVQWFFPTGNRNFSGWEGGIVGSVSLNDEYNPNGDFPALFATSAIDGYLYIGSQTQITGQKVKGPWLEKDYETPVILFKTNIGGSISTPIFTEGNKLIAAGYNGVYLFELHFEESPGQQVNAVPNQRGEFYEVNVKQSGHFLPGISFEATPIVWDGIVRICARDGWMYSLG</sequence>
<dbReference type="InterPro" id="IPR018391">
    <property type="entry name" value="PQQ_b-propeller_rpt"/>
</dbReference>
<evidence type="ECO:0000313" key="1">
    <source>
        <dbReference type="EMBL" id="MCT7978233.1"/>
    </source>
</evidence>
<dbReference type="SMART" id="SM00564">
    <property type="entry name" value="PQQ"/>
    <property type="match status" value="2"/>
</dbReference>
<comment type="caution">
    <text evidence="1">The sequence shown here is derived from an EMBL/GenBank/DDBJ whole genome shotgun (WGS) entry which is preliminary data.</text>
</comment>